<keyword evidence="2" id="KW-1185">Reference proteome</keyword>
<feature type="region of interest" description="Disordered" evidence="1">
    <location>
        <begin position="351"/>
        <end position="588"/>
    </location>
</feature>
<feature type="compositionally biased region" description="Polar residues" evidence="1">
    <location>
        <begin position="351"/>
        <end position="367"/>
    </location>
</feature>
<feature type="compositionally biased region" description="Basic and acidic residues" evidence="1">
    <location>
        <begin position="464"/>
        <end position="486"/>
    </location>
</feature>
<evidence type="ECO:0000256" key="1">
    <source>
        <dbReference type="SAM" id="MobiDB-lite"/>
    </source>
</evidence>
<feature type="compositionally biased region" description="Low complexity" evidence="1">
    <location>
        <begin position="487"/>
        <end position="502"/>
    </location>
</feature>
<proteinExistence type="predicted"/>
<dbReference type="KEGG" id="bbel:109473162"/>
<feature type="compositionally biased region" description="Basic and acidic residues" evidence="1">
    <location>
        <begin position="542"/>
        <end position="561"/>
    </location>
</feature>
<dbReference type="AlphaFoldDB" id="A0A6P4ZBY1"/>
<dbReference type="OrthoDB" id="10021692at2759"/>
<dbReference type="RefSeq" id="XP_019628607.1">
    <property type="nucleotide sequence ID" value="XM_019773048.1"/>
</dbReference>
<evidence type="ECO:0000313" key="2">
    <source>
        <dbReference type="Proteomes" id="UP000515135"/>
    </source>
</evidence>
<gene>
    <name evidence="3" type="primary">LOC109473162</name>
</gene>
<evidence type="ECO:0000313" key="3">
    <source>
        <dbReference type="RefSeq" id="XP_019628607.1"/>
    </source>
</evidence>
<name>A0A6P4ZBY1_BRABE</name>
<protein>
    <submittedName>
        <fullName evidence="3">Uncharacterized protein LOC109473162</fullName>
    </submittedName>
</protein>
<sequence length="710" mass="79034">MSRNSKDEPVKKPQGDVKKVSKKLYQLEEVLQLTPGRFECAIPEAPLIPKFCEQVGMYMGAMLNSYGGIVRWGVSRTGLAKVKVIGTHCDRKLEDEYKVALDCVAKGFSPRIDPSLYRLDFVEILRKSTNQPFREIRVIELRVQAGQELLYMDQEQKVRVVNGSQVYGPLIPQEIKRLVLKKYRKELLDSQSLLEVITPLVGRPLPGAITPMPDRPPCGVSVVTQTSPALCHGNRVNNVTVQVTPMHTHVNKSSVACPGTPMPTLVTASKVHSATPMQTHPSKSNVCSITPMHALVGTSKVSSPIETPKQNLQTALDMSLCTPYVGKEASNSLTGCDSESEEPKQNLQHVLETSASTPVGNRSVNRTGDTESSENAAEKPLVETEAQTSSKLPMEQENLATEGRDGPQDTLQVQGEDVGTGKKVSEGQGVPEDAAKGVEISSVKPKEGNNVSTRRDSIGTFAHKLLEESLDAKKDPKENSEAKENESPAASKEPESASGSSKTSLADRVRTFLKDVKQKITRTKENNNSKEDSVENAGSKKLKAEGSIKVKVDNKKEDKSEKKRKQPHEQPASRNQQRKRSRWDNPQNNMLYNQQENYHQQSYNTVNSQQSYSHLLKAAFPSSQEQPYSYNQSYSGMYQASVAGRFDDNPQGRYYSNTNGLDTQGRYYSQMNGVQSQDWYSANMSVGDWHHFYRLRQQEAIREAWRSSYY</sequence>
<dbReference type="GeneID" id="109473162"/>
<feature type="compositionally biased region" description="Basic and acidic residues" evidence="1">
    <location>
        <begin position="505"/>
        <end position="533"/>
    </location>
</feature>
<reference evidence="3" key="1">
    <citation type="submission" date="2025-08" db="UniProtKB">
        <authorList>
            <consortium name="RefSeq"/>
        </authorList>
    </citation>
    <scope>IDENTIFICATION</scope>
    <source>
        <tissue evidence="3">Gonad</tissue>
    </source>
</reference>
<organism evidence="2 3">
    <name type="scientific">Branchiostoma belcheri</name>
    <name type="common">Amphioxus</name>
    <dbReference type="NCBI Taxonomy" id="7741"/>
    <lineage>
        <taxon>Eukaryota</taxon>
        <taxon>Metazoa</taxon>
        <taxon>Chordata</taxon>
        <taxon>Cephalochordata</taxon>
        <taxon>Leptocardii</taxon>
        <taxon>Amphioxiformes</taxon>
        <taxon>Branchiostomatidae</taxon>
        <taxon>Branchiostoma</taxon>
    </lineage>
</organism>
<dbReference type="Proteomes" id="UP000515135">
    <property type="component" value="Unplaced"/>
</dbReference>
<accession>A0A6P4ZBY1</accession>